<dbReference type="Proteomes" id="UP000798662">
    <property type="component" value="Chromosome 1"/>
</dbReference>
<organism evidence="1 2">
    <name type="scientific">Pyropia yezoensis</name>
    <name type="common">Susabi-nori</name>
    <name type="synonym">Porphyra yezoensis</name>
    <dbReference type="NCBI Taxonomy" id="2788"/>
    <lineage>
        <taxon>Eukaryota</taxon>
        <taxon>Rhodophyta</taxon>
        <taxon>Bangiophyceae</taxon>
        <taxon>Bangiales</taxon>
        <taxon>Bangiaceae</taxon>
        <taxon>Pyropia</taxon>
    </lineage>
</organism>
<keyword evidence="2" id="KW-1185">Reference proteome</keyword>
<proteinExistence type="predicted"/>
<evidence type="ECO:0000313" key="2">
    <source>
        <dbReference type="Proteomes" id="UP000798662"/>
    </source>
</evidence>
<accession>A0ACC3BWX7</accession>
<evidence type="ECO:0000313" key="1">
    <source>
        <dbReference type="EMBL" id="KAK1862209.1"/>
    </source>
</evidence>
<dbReference type="EMBL" id="CM020618">
    <property type="protein sequence ID" value="KAK1862209.1"/>
    <property type="molecule type" value="Genomic_DNA"/>
</dbReference>
<gene>
    <name evidence="1" type="ORF">I4F81_004784</name>
</gene>
<protein>
    <submittedName>
        <fullName evidence="1">Uncharacterized protein</fullName>
    </submittedName>
</protein>
<reference evidence="1" key="1">
    <citation type="submission" date="2019-11" db="EMBL/GenBank/DDBJ databases">
        <title>Nori genome reveals adaptations in red seaweeds to the harsh intertidal environment.</title>
        <authorList>
            <person name="Wang D."/>
            <person name="Mao Y."/>
        </authorList>
    </citation>
    <scope>NUCLEOTIDE SEQUENCE</scope>
    <source>
        <tissue evidence="1">Gametophyte</tissue>
    </source>
</reference>
<sequence length="130" mass="13571">MEASAWPVQDLFEGAPFDAPDAARPPNGATVGSGCGVGAVPELGGTLNPSGGLLFDLSPGSDALAHAKEPDDPARVIRNREVALRARRAAKEKMTALVEANGAMAARVESLVMDNEKLKREVAQLRARLA</sequence>
<name>A0ACC3BWX7_PYRYE</name>
<comment type="caution">
    <text evidence="1">The sequence shown here is derived from an EMBL/GenBank/DDBJ whole genome shotgun (WGS) entry which is preliminary data.</text>
</comment>